<dbReference type="InParanoid" id="A0A2G5EW54"/>
<evidence type="ECO:0000313" key="3">
    <source>
        <dbReference type="Proteomes" id="UP000230069"/>
    </source>
</evidence>
<evidence type="ECO:0000313" key="2">
    <source>
        <dbReference type="EMBL" id="PIA59941.1"/>
    </source>
</evidence>
<organism evidence="2 3">
    <name type="scientific">Aquilegia coerulea</name>
    <name type="common">Rocky mountain columbine</name>
    <dbReference type="NCBI Taxonomy" id="218851"/>
    <lineage>
        <taxon>Eukaryota</taxon>
        <taxon>Viridiplantae</taxon>
        <taxon>Streptophyta</taxon>
        <taxon>Embryophyta</taxon>
        <taxon>Tracheophyta</taxon>
        <taxon>Spermatophyta</taxon>
        <taxon>Magnoliopsida</taxon>
        <taxon>Ranunculales</taxon>
        <taxon>Ranunculaceae</taxon>
        <taxon>Thalictroideae</taxon>
        <taxon>Aquilegia</taxon>
    </lineage>
</organism>
<dbReference type="AlphaFoldDB" id="A0A2G5EW54"/>
<sequence length="161" mass="18055">MIQLVLAEIQSRNKKSISTSQQVVVRETITSTDEIPQEGNEQVNVPATQEQGTQRYDSLVTIRNSENSLSLTNSFTALEGELDLVPETPDPEQLVSEAEKQIGRWGDGENEGSPILEPVGMVVVDPRIDIQYTRKGPCTSPRIGEGIWGWHQCFIIFWTWN</sequence>
<keyword evidence="3" id="KW-1185">Reference proteome</keyword>
<dbReference type="OrthoDB" id="10487114at2759"/>
<gene>
    <name evidence="2" type="ORF">AQUCO_00400663v1</name>
</gene>
<dbReference type="EMBL" id="KZ305021">
    <property type="protein sequence ID" value="PIA59941.1"/>
    <property type="molecule type" value="Genomic_DNA"/>
</dbReference>
<proteinExistence type="predicted"/>
<protein>
    <submittedName>
        <fullName evidence="2">Uncharacterized protein</fullName>
    </submittedName>
</protein>
<evidence type="ECO:0000256" key="1">
    <source>
        <dbReference type="SAM" id="MobiDB-lite"/>
    </source>
</evidence>
<accession>A0A2G5EW54</accession>
<reference evidence="2 3" key="1">
    <citation type="submission" date="2017-09" db="EMBL/GenBank/DDBJ databases">
        <title>WGS assembly of Aquilegia coerulea Goldsmith.</title>
        <authorList>
            <person name="Hodges S."/>
            <person name="Kramer E."/>
            <person name="Nordborg M."/>
            <person name="Tomkins J."/>
            <person name="Borevitz J."/>
            <person name="Derieg N."/>
            <person name="Yan J."/>
            <person name="Mihaltcheva S."/>
            <person name="Hayes R.D."/>
            <person name="Rokhsar D."/>
        </authorList>
    </citation>
    <scope>NUCLEOTIDE SEQUENCE [LARGE SCALE GENOMIC DNA]</scope>
    <source>
        <strain evidence="3">cv. Goldsmith</strain>
    </source>
</reference>
<feature type="region of interest" description="Disordered" evidence="1">
    <location>
        <begin position="31"/>
        <end position="51"/>
    </location>
</feature>
<dbReference type="Proteomes" id="UP000230069">
    <property type="component" value="Unassembled WGS sequence"/>
</dbReference>
<name>A0A2G5EW54_AQUCA</name>